<feature type="transmembrane region" description="Helical" evidence="7">
    <location>
        <begin position="19"/>
        <end position="43"/>
    </location>
</feature>
<feature type="domain" description="L,D-TPase catalytic" evidence="8">
    <location>
        <begin position="351"/>
        <end position="484"/>
    </location>
</feature>
<keyword evidence="10" id="KW-1185">Reference proteome</keyword>
<dbReference type="InterPro" id="IPR050979">
    <property type="entry name" value="LD-transpeptidase"/>
</dbReference>
<accession>A0AAV5B3M1</accession>
<keyword evidence="7" id="KW-0812">Transmembrane</keyword>
<dbReference type="GO" id="GO:0071972">
    <property type="term" value="F:peptidoglycan L,D-transpeptidase activity"/>
    <property type="evidence" value="ECO:0007669"/>
    <property type="project" value="TreeGrafter"/>
</dbReference>
<feature type="active site" description="Nucleophile" evidence="6">
    <location>
        <position position="460"/>
    </location>
</feature>
<comment type="pathway">
    <text evidence="1 6">Cell wall biogenesis; peptidoglycan biosynthesis.</text>
</comment>
<dbReference type="Pfam" id="PF12229">
    <property type="entry name" value="PG_binding_4"/>
    <property type="match status" value="1"/>
</dbReference>
<dbReference type="PANTHER" id="PTHR30582:SF33">
    <property type="entry name" value="EXPORTED PROTEIN"/>
    <property type="match status" value="1"/>
</dbReference>
<evidence type="ECO:0000313" key="9">
    <source>
        <dbReference type="EMBL" id="GJM55349.1"/>
    </source>
</evidence>
<evidence type="ECO:0000256" key="4">
    <source>
        <dbReference type="ARBA" id="ARBA00022984"/>
    </source>
</evidence>
<dbReference type="CDD" id="cd16913">
    <property type="entry name" value="YkuD_like"/>
    <property type="match status" value="1"/>
</dbReference>
<dbReference type="Gene3D" id="2.40.440.10">
    <property type="entry name" value="L,D-transpeptidase catalytic domain-like"/>
    <property type="match status" value="1"/>
</dbReference>
<evidence type="ECO:0000256" key="5">
    <source>
        <dbReference type="ARBA" id="ARBA00023316"/>
    </source>
</evidence>
<dbReference type="Proteomes" id="UP001055025">
    <property type="component" value="Unassembled WGS sequence"/>
</dbReference>
<dbReference type="SUPFAM" id="SSF143985">
    <property type="entry name" value="L,D-transpeptidase pre-catalytic domain-like"/>
    <property type="match status" value="1"/>
</dbReference>
<name>A0AAV5B3M1_9ACTN</name>
<dbReference type="GO" id="GO:0005576">
    <property type="term" value="C:extracellular region"/>
    <property type="evidence" value="ECO:0007669"/>
    <property type="project" value="TreeGrafter"/>
</dbReference>
<evidence type="ECO:0000256" key="3">
    <source>
        <dbReference type="ARBA" id="ARBA00022960"/>
    </source>
</evidence>
<keyword evidence="2" id="KW-0808">Transferase</keyword>
<dbReference type="Gene3D" id="3.10.20.800">
    <property type="match status" value="1"/>
</dbReference>
<dbReference type="GO" id="GO:0071555">
    <property type="term" value="P:cell wall organization"/>
    <property type="evidence" value="ECO:0007669"/>
    <property type="project" value="UniProtKB-UniRule"/>
</dbReference>
<keyword evidence="4 6" id="KW-0573">Peptidoglycan synthesis</keyword>
<dbReference type="AlphaFoldDB" id="A0AAV5B3M1"/>
<dbReference type="GO" id="GO:0016740">
    <property type="term" value="F:transferase activity"/>
    <property type="evidence" value="ECO:0007669"/>
    <property type="project" value="UniProtKB-KW"/>
</dbReference>
<dbReference type="InterPro" id="IPR038063">
    <property type="entry name" value="Transpep_catalytic_dom"/>
</dbReference>
<dbReference type="EMBL" id="BQKC01000001">
    <property type="protein sequence ID" value="GJM55349.1"/>
    <property type="molecule type" value="Genomic_DNA"/>
</dbReference>
<evidence type="ECO:0000256" key="6">
    <source>
        <dbReference type="PROSITE-ProRule" id="PRU01373"/>
    </source>
</evidence>
<evidence type="ECO:0000259" key="8">
    <source>
        <dbReference type="PROSITE" id="PS52029"/>
    </source>
</evidence>
<evidence type="ECO:0000256" key="7">
    <source>
        <dbReference type="SAM" id="Phobius"/>
    </source>
</evidence>
<evidence type="ECO:0000256" key="1">
    <source>
        <dbReference type="ARBA" id="ARBA00004752"/>
    </source>
</evidence>
<reference evidence="9" key="1">
    <citation type="journal article" date="2022" name="Int. J. Syst. Evol. Microbiol.">
        <title>Granulimonas faecalis gen. nov., sp. nov., and Leptogranulimonas caecicola gen. nov., sp. nov., novel lactate-producing Atopobiaceae bacteria isolated from mouse intestines, and an emended description of the family Atopobiaceae.</title>
        <authorList>
            <person name="Morinaga K."/>
            <person name="Kusada H."/>
            <person name="Sakamoto S."/>
            <person name="Murakami T."/>
            <person name="Toyoda A."/>
            <person name="Mori H."/>
            <person name="Meng X.Y."/>
            <person name="Takashino M."/>
            <person name="Murotomi K."/>
            <person name="Tamaki H."/>
        </authorList>
    </citation>
    <scope>NUCLEOTIDE SEQUENCE</scope>
    <source>
        <strain evidence="9">OPF53</strain>
    </source>
</reference>
<dbReference type="RefSeq" id="WP_204406300.1">
    <property type="nucleotide sequence ID" value="NZ_BQKC01000001.1"/>
</dbReference>
<feature type="active site" description="Proton donor/acceptor" evidence="6">
    <location>
        <position position="439"/>
    </location>
</feature>
<dbReference type="PROSITE" id="PS52029">
    <property type="entry name" value="LD_TPASE"/>
    <property type="match status" value="1"/>
</dbReference>
<dbReference type="InterPro" id="IPR022029">
    <property type="entry name" value="YoaR-like_PG-bd"/>
</dbReference>
<dbReference type="GO" id="GO:0008360">
    <property type="term" value="P:regulation of cell shape"/>
    <property type="evidence" value="ECO:0007669"/>
    <property type="project" value="UniProtKB-UniRule"/>
</dbReference>
<dbReference type="InterPro" id="IPR038054">
    <property type="entry name" value="LD_TPept-like_central_sf"/>
</dbReference>
<keyword evidence="3 6" id="KW-0133">Cell shape</keyword>
<comment type="caution">
    <text evidence="9">The sequence shown here is derived from an EMBL/GenBank/DDBJ whole genome shotgun (WGS) entry which is preliminary data.</text>
</comment>
<evidence type="ECO:0000256" key="2">
    <source>
        <dbReference type="ARBA" id="ARBA00022679"/>
    </source>
</evidence>
<dbReference type="GO" id="GO:0018104">
    <property type="term" value="P:peptidoglycan-protein cross-linking"/>
    <property type="evidence" value="ECO:0007669"/>
    <property type="project" value="TreeGrafter"/>
</dbReference>
<gene>
    <name evidence="9" type="ORF">ATOP_10040</name>
</gene>
<dbReference type="Pfam" id="PF03734">
    <property type="entry name" value="YkuD"/>
    <property type="match status" value="1"/>
</dbReference>
<dbReference type="PANTHER" id="PTHR30582">
    <property type="entry name" value="L,D-TRANSPEPTIDASE"/>
    <property type="match status" value="1"/>
</dbReference>
<keyword evidence="7" id="KW-0472">Membrane</keyword>
<keyword evidence="7" id="KW-1133">Transmembrane helix</keyword>
<sequence>MANHPTGAKVPKLPKGARIALIVAGAVAALYLVGVVVFSNVFMPNTRILGRNVSLRTAADVQSGLTDRTDAYTLHVTGENLDLTIKSSEVGLTFDAAAYVRDAISETHPWLWPAEVFLSHDLTHARGSSYDRDKVTTLVNSAVDAANAKGTDAVDATIAYDSASTSFVVTEEKAGTKIDGQKAVATVEGALDTLERSVSLPADDYVQAKVTKDAPELAKAAEEANSFLTAKLSLNLDGKDAGTIDASKIIDWVTLDGNLKATLNEDAIKEWGSGELSRSLDTVGTERSYTRPDGKVVTVVGGTYGWNVDSGSLADLIVAGVKEGKTATIDIPTHQTAQALPDASGRDWGNSYVDVDLAEQHARFYDANGSLAWEADIVSGDASKNYQTPTGVYFIDDYFNKSNPESTLIGKKDPETGKPEYETPVSYWMPFVGNSIGLHDASWRGSFGGSIYQSNGSHGCVNLPPDKAAELCSLIDRGTVVAVHG</sequence>
<keyword evidence="5 6" id="KW-0961">Cell wall biogenesis/degradation</keyword>
<organism evidence="9 10">
    <name type="scientific">Granulimonas faecalis</name>
    <dbReference type="NCBI Taxonomy" id="2894155"/>
    <lineage>
        <taxon>Bacteria</taxon>
        <taxon>Bacillati</taxon>
        <taxon>Actinomycetota</taxon>
        <taxon>Coriobacteriia</taxon>
        <taxon>Coriobacteriales</taxon>
        <taxon>Kribbibacteriaceae</taxon>
        <taxon>Granulimonas</taxon>
    </lineage>
</organism>
<protein>
    <submittedName>
        <fullName evidence="9">Peptidoglycan-binding protein</fullName>
    </submittedName>
</protein>
<dbReference type="SUPFAM" id="SSF141523">
    <property type="entry name" value="L,D-transpeptidase catalytic domain-like"/>
    <property type="match status" value="1"/>
</dbReference>
<dbReference type="InterPro" id="IPR005490">
    <property type="entry name" value="LD_TPept_cat_dom"/>
</dbReference>
<proteinExistence type="predicted"/>
<evidence type="ECO:0000313" key="10">
    <source>
        <dbReference type="Proteomes" id="UP001055025"/>
    </source>
</evidence>